<feature type="region of interest" description="Disordered" evidence="1">
    <location>
        <begin position="103"/>
        <end position="134"/>
    </location>
</feature>
<dbReference type="OrthoDB" id="7428974at2"/>
<dbReference type="EMBL" id="SRXU01000005">
    <property type="protein sequence ID" value="TGX41610.1"/>
    <property type="molecule type" value="Genomic_DNA"/>
</dbReference>
<protein>
    <recommendedName>
        <fullName evidence="4">Lipoprotein</fullName>
    </recommendedName>
</protein>
<dbReference type="PROSITE" id="PS51257">
    <property type="entry name" value="PROKAR_LIPOPROTEIN"/>
    <property type="match status" value="1"/>
</dbReference>
<sequence>MSRNLLPQLALALLLGACTTTGEAPPRGSEVSIPFLTGGQIRTFEPERDGSGVFIQNSRRDWFHVRFFTRCNELPFAVRIGFQTFGNSSTLSRGDTIIAGRDRCRISSITRSDPPPSRRRQQQEEPEQPPPSGT</sequence>
<accession>A0A4S1WIV3</accession>
<evidence type="ECO:0000313" key="3">
    <source>
        <dbReference type="Proteomes" id="UP000309848"/>
    </source>
</evidence>
<dbReference type="RefSeq" id="WP_135985762.1">
    <property type="nucleotide sequence ID" value="NZ_JAASQM010000003.1"/>
</dbReference>
<dbReference type="InterPro" id="IPR045500">
    <property type="entry name" value="DUF6491"/>
</dbReference>
<reference evidence="2 3" key="1">
    <citation type="submission" date="2019-04" db="EMBL/GenBank/DDBJ databases">
        <title>Sphingomonas psychrotolerans sp. nov., isolated from soil in the Tianshan Mountains, Xinjiang, China.</title>
        <authorList>
            <person name="Luo Y."/>
            <person name="Sheng H."/>
        </authorList>
    </citation>
    <scope>NUCLEOTIDE SEQUENCE [LARGE SCALE GENOMIC DNA]</scope>
    <source>
        <strain evidence="2 3">KIS18-15</strain>
    </source>
</reference>
<evidence type="ECO:0008006" key="4">
    <source>
        <dbReference type="Google" id="ProtNLM"/>
    </source>
</evidence>
<evidence type="ECO:0000256" key="1">
    <source>
        <dbReference type="SAM" id="MobiDB-lite"/>
    </source>
</evidence>
<keyword evidence="3" id="KW-1185">Reference proteome</keyword>
<proteinExistence type="predicted"/>
<gene>
    <name evidence="2" type="ORF">E5A74_13440</name>
</gene>
<dbReference type="Proteomes" id="UP000309848">
    <property type="component" value="Unassembled WGS sequence"/>
</dbReference>
<evidence type="ECO:0000313" key="2">
    <source>
        <dbReference type="EMBL" id="TGX41610.1"/>
    </source>
</evidence>
<name>A0A4S1WIV3_9SPHN</name>
<organism evidence="2 3">
    <name type="scientific">Sphingomonas naasensis</name>
    <dbReference type="NCBI Taxonomy" id="1344951"/>
    <lineage>
        <taxon>Bacteria</taxon>
        <taxon>Pseudomonadati</taxon>
        <taxon>Pseudomonadota</taxon>
        <taxon>Alphaproteobacteria</taxon>
        <taxon>Sphingomonadales</taxon>
        <taxon>Sphingomonadaceae</taxon>
        <taxon>Sphingomonas</taxon>
    </lineage>
</organism>
<comment type="caution">
    <text evidence="2">The sequence shown here is derived from an EMBL/GenBank/DDBJ whole genome shotgun (WGS) entry which is preliminary data.</text>
</comment>
<dbReference type="AlphaFoldDB" id="A0A4S1WIV3"/>
<dbReference type="Pfam" id="PF20101">
    <property type="entry name" value="DUF6491"/>
    <property type="match status" value="1"/>
</dbReference>